<proteinExistence type="predicted"/>
<dbReference type="PROSITE" id="PS50820">
    <property type="entry name" value="LCCL"/>
    <property type="match status" value="1"/>
</dbReference>
<dbReference type="SMART" id="SM00603">
    <property type="entry name" value="LCCL"/>
    <property type="match status" value="1"/>
</dbReference>
<dbReference type="InterPro" id="IPR004043">
    <property type="entry name" value="LCCL"/>
</dbReference>
<dbReference type="InterPro" id="IPR000421">
    <property type="entry name" value="FA58C"/>
</dbReference>
<keyword evidence="3 8" id="KW-0812">Transmembrane</keyword>
<evidence type="ECO:0000259" key="11">
    <source>
        <dbReference type="PROSITE" id="PS50022"/>
    </source>
</evidence>
<comment type="caution">
    <text evidence="7">Lacks conserved residue(s) required for the propagation of feature annotation.</text>
</comment>
<keyword evidence="14" id="KW-1185">Reference proteome</keyword>
<dbReference type="SMART" id="SM00231">
    <property type="entry name" value="FA58C"/>
    <property type="match status" value="1"/>
</dbReference>
<evidence type="ECO:0000256" key="3">
    <source>
        <dbReference type="ARBA" id="ARBA00022692"/>
    </source>
</evidence>
<dbReference type="InterPro" id="IPR050633">
    <property type="entry name" value="Neuropilin_MCO_CoagFactor"/>
</dbReference>
<keyword evidence="5 8" id="KW-0472">Membrane</keyword>
<dbReference type="InterPro" id="IPR036609">
    <property type="entry name" value="LCCL_sf"/>
</dbReference>
<organism evidence="13 14">
    <name type="scientific">Polypterus senegalus</name>
    <name type="common">Senegal bichir</name>
    <dbReference type="NCBI Taxonomy" id="55291"/>
    <lineage>
        <taxon>Eukaryota</taxon>
        <taxon>Metazoa</taxon>
        <taxon>Chordata</taxon>
        <taxon>Craniata</taxon>
        <taxon>Vertebrata</taxon>
        <taxon>Euteleostomi</taxon>
        <taxon>Actinopterygii</taxon>
        <taxon>Polypteriformes</taxon>
        <taxon>Polypteridae</taxon>
        <taxon>Polypterus</taxon>
    </lineage>
</organism>
<dbReference type="InterPro" id="IPR000859">
    <property type="entry name" value="CUB_dom"/>
</dbReference>
<evidence type="ECO:0000256" key="2">
    <source>
        <dbReference type="ARBA" id="ARBA00022553"/>
    </source>
</evidence>
<evidence type="ECO:0000259" key="10">
    <source>
        <dbReference type="PROSITE" id="PS01180"/>
    </source>
</evidence>
<keyword evidence="4 8" id="KW-1133">Transmembrane helix</keyword>
<dbReference type="Gene3D" id="2.60.120.260">
    <property type="entry name" value="Galactose-binding domain-like"/>
    <property type="match status" value="1"/>
</dbReference>
<dbReference type="SUPFAM" id="SSF69848">
    <property type="entry name" value="LCCL domain"/>
    <property type="match status" value="1"/>
</dbReference>
<dbReference type="Proteomes" id="UP001166052">
    <property type="component" value="Unassembled WGS sequence"/>
</dbReference>
<feature type="transmembrane region" description="Helical" evidence="8">
    <location>
        <begin position="450"/>
        <end position="468"/>
    </location>
</feature>
<feature type="non-terminal residue" evidence="13">
    <location>
        <position position="700"/>
    </location>
</feature>
<feature type="domain" description="CUB" evidence="10">
    <location>
        <begin position="34"/>
        <end position="150"/>
    </location>
</feature>
<evidence type="ECO:0000313" key="13">
    <source>
        <dbReference type="EMBL" id="MBN3292942.1"/>
    </source>
</evidence>
<feature type="domain" description="LCCL" evidence="12">
    <location>
        <begin position="152"/>
        <end position="249"/>
    </location>
</feature>
<dbReference type="Pfam" id="PF00754">
    <property type="entry name" value="F5_F8_type_C"/>
    <property type="match status" value="1"/>
</dbReference>
<feature type="chain" id="PRO_5045048548" evidence="9">
    <location>
        <begin position="27"/>
        <end position="700"/>
    </location>
</feature>
<dbReference type="PROSITE" id="PS50022">
    <property type="entry name" value="FA58C_3"/>
    <property type="match status" value="1"/>
</dbReference>
<evidence type="ECO:0000256" key="1">
    <source>
        <dbReference type="ARBA" id="ARBA00004479"/>
    </source>
</evidence>
<comment type="subcellular location">
    <subcellularLocation>
        <location evidence="1">Membrane</location>
        <topology evidence="1">Single-pass type I membrane protein</topology>
    </subcellularLocation>
</comment>
<evidence type="ECO:0000256" key="9">
    <source>
        <dbReference type="SAM" id="SignalP"/>
    </source>
</evidence>
<feature type="non-terminal residue" evidence="13">
    <location>
        <position position="1"/>
    </location>
</feature>
<dbReference type="Gene3D" id="2.60.120.290">
    <property type="entry name" value="Spermadhesin, CUB domain"/>
    <property type="match status" value="1"/>
</dbReference>
<name>A0ABS2Z446_POLSE</name>
<feature type="signal peptide" evidence="9">
    <location>
        <begin position="1"/>
        <end position="26"/>
    </location>
</feature>
<evidence type="ECO:0000256" key="4">
    <source>
        <dbReference type="ARBA" id="ARBA00022989"/>
    </source>
</evidence>
<sequence length="700" mass="77988">MVNTAGYCGFISLLVALSTSCLLVAGSEKLCDECGLSVQSKESGILLSKNYPETYPNNTCCEWKIQVPEGKNLILKFADLNIESDDCKFNYVKIFKGLDNFTSEQGIEPFCGNLKPDTKEVILDTSQATVKFVSGHHISGRGFLLSYATTDHKDLLTCLDKASHFPDVQYSRKYCPSGCKDVIGDISGDAEEGYRHTSVLCKAAIHAGVILDELGGEISVVQHKGIGHYGGTRANGIQSKDGSLSDRRFIFSANECNSALRLEKDAITATSSWQSRSENGQIMDWSADCARIDGTGIAWAADHNNVQQSLTIDLGEKKNITGIITTGSTLPDFNFYVKTYKIQYSNDGSVWKNYQNAFGVEDKVFEGNFDCKHQTRNNFLPSILAQYIRIIPNTWNQRIALKVKVLGCEHLKKNRSIFQYIEPDNTTHTINDDKTEIVPSEDNLERLAKFVAPIVLSLLFLLTAVCVYKTLQRKKMKDNAHGTSDIQKEGCWKQIKHPFARQQSTEFTISYSPEKEILQTFDVVKSNMAEDYQQPLMLGTGTVARKGSTFRPMDMDTKEGLAHYDLETHYDSLKTANQYALPLTSQEPEYATPIIERHTFRKDTGYNVPKVSLTKKSSFTGNDCGSCSTSETVTQAYQTPKLLSKNLQTEKTGYDTPNLNTIVISVVDGHDYQKPQVTTLVTEGYSAPRDCLKPTAFRVI</sequence>
<keyword evidence="2" id="KW-0597">Phosphoprotein</keyword>
<evidence type="ECO:0000256" key="6">
    <source>
        <dbReference type="ARBA" id="ARBA00023157"/>
    </source>
</evidence>
<dbReference type="CDD" id="cd00057">
    <property type="entry name" value="FA58C"/>
    <property type="match status" value="1"/>
</dbReference>
<evidence type="ECO:0000256" key="5">
    <source>
        <dbReference type="ARBA" id="ARBA00023136"/>
    </source>
</evidence>
<evidence type="ECO:0000259" key="12">
    <source>
        <dbReference type="PROSITE" id="PS50820"/>
    </source>
</evidence>
<comment type="caution">
    <text evidence="13">The sequence shown here is derived from an EMBL/GenBank/DDBJ whole genome shotgun (WGS) entry which is preliminary data.</text>
</comment>
<keyword evidence="6 7" id="KW-1015">Disulfide bond</keyword>
<protein>
    <submittedName>
        <fullName evidence="13">DCBD1 protein</fullName>
    </submittedName>
</protein>
<dbReference type="Pfam" id="PF00431">
    <property type="entry name" value="CUB"/>
    <property type="match status" value="1"/>
</dbReference>
<dbReference type="PANTHER" id="PTHR46806:SF1">
    <property type="entry name" value="DISCOIDIN, CUB AND LCCL DOMAIN-CONTAINING PROTEIN 1"/>
    <property type="match status" value="1"/>
</dbReference>
<dbReference type="Gene3D" id="2.170.130.20">
    <property type="entry name" value="LCCL-like domain"/>
    <property type="match status" value="1"/>
</dbReference>
<reference evidence="13" key="1">
    <citation type="journal article" date="2021" name="Cell">
        <title>Tracing the genetic footprints of vertebrate landing in non-teleost ray-finned fishes.</title>
        <authorList>
            <person name="Bi X."/>
            <person name="Wang K."/>
            <person name="Yang L."/>
            <person name="Pan H."/>
            <person name="Jiang H."/>
            <person name="Wei Q."/>
            <person name="Fang M."/>
            <person name="Yu H."/>
            <person name="Zhu C."/>
            <person name="Cai Y."/>
            <person name="He Y."/>
            <person name="Gan X."/>
            <person name="Zeng H."/>
            <person name="Yu D."/>
            <person name="Zhu Y."/>
            <person name="Jiang H."/>
            <person name="Qiu Q."/>
            <person name="Yang H."/>
            <person name="Zhang Y.E."/>
            <person name="Wang W."/>
            <person name="Zhu M."/>
            <person name="He S."/>
            <person name="Zhang G."/>
        </authorList>
    </citation>
    <scope>NUCLEOTIDE SEQUENCE</scope>
    <source>
        <strain evidence="13">Bchr_001</strain>
    </source>
</reference>
<dbReference type="SUPFAM" id="SSF49854">
    <property type="entry name" value="Spermadhesin, CUB domain"/>
    <property type="match status" value="1"/>
</dbReference>
<dbReference type="PROSITE" id="PS01180">
    <property type="entry name" value="CUB"/>
    <property type="match status" value="1"/>
</dbReference>
<evidence type="ECO:0000313" key="14">
    <source>
        <dbReference type="Proteomes" id="UP001166052"/>
    </source>
</evidence>
<keyword evidence="9" id="KW-0732">Signal</keyword>
<dbReference type="CDD" id="cd00041">
    <property type="entry name" value="CUB"/>
    <property type="match status" value="1"/>
</dbReference>
<feature type="domain" description="F5/8 type C" evidence="11">
    <location>
        <begin position="256"/>
        <end position="408"/>
    </location>
</feature>
<accession>A0ABS2Z446</accession>
<feature type="disulfide bond" evidence="7">
    <location>
        <begin position="34"/>
        <end position="61"/>
    </location>
</feature>
<dbReference type="Pfam" id="PF03815">
    <property type="entry name" value="LCCL"/>
    <property type="match status" value="1"/>
</dbReference>
<dbReference type="EMBL" id="JAAWVN010019064">
    <property type="protein sequence ID" value="MBN3292942.1"/>
    <property type="molecule type" value="Genomic_DNA"/>
</dbReference>
<evidence type="ECO:0000256" key="7">
    <source>
        <dbReference type="PROSITE-ProRule" id="PRU00059"/>
    </source>
</evidence>
<evidence type="ECO:0000256" key="8">
    <source>
        <dbReference type="SAM" id="Phobius"/>
    </source>
</evidence>
<dbReference type="PANTHER" id="PTHR46806">
    <property type="entry name" value="F5/8 TYPE C DOMAIN-CONTAINING PROTEIN"/>
    <property type="match status" value="1"/>
</dbReference>
<dbReference type="SUPFAM" id="SSF49785">
    <property type="entry name" value="Galactose-binding domain-like"/>
    <property type="match status" value="1"/>
</dbReference>
<dbReference type="InterPro" id="IPR035914">
    <property type="entry name" value="Sperma_CUB_dom_sf"/>
</dbReference>
<dbReference type="SMART" id="SM00042">
    <property type="entry name" value="CUB"/>
    <property type="match status" value="1"/>
</dbReference>
<gene>
    <name evidence="13" type="primary">Dcbld1_1</name>
    <name evidence="13" type="ORF">GTO92_0022381</name>
</gene>
<dbReference type="InterPro" id="IPR008979">
    <property type="entry name" value="Galactose-bd-like_sf"/>
</dbReference>